<feature type="transmembrane region" description="Helical" evidence="7">
    <location>
        <begin position="448"/>
        <end position="467"/>
    </location>
</feature>
<dbReference type="AlphaFoldDB" id="A0A8G2EXR5"/>
<dbReference type="Gene3D" id="3.30.70.1450">
    <property type="entry name" value="Regulator of K+ conductance, C-terminal domain"/>
    <property type="match status" value="2"/>
</dbReference>
<keyword evidence="3 7" id="KW-0812">Transmembrane</keyword>
<feature type="domain" description="RCK C-terminal" evidence="8">
    <location>
        <begin position="207"/>
        <end position="292"/>
    </location>
</feature>
<organism evidence="9 10">
    <name type="scientific">Thalassobaculum litoreum DSM 18839</name>
    <dbReference type="NCBI Taxonomy" id="1123362"/>
    <lineage>
        <taxon>Bacteria</taxon>
        <taxon>Pseudomonadati</taxon>
        <taxon>Pseudomonadota</taxon>
        <taxon>Alphaproteobacteria</taxon>
        <taxon>Rhodospirillales</taxon>
        <taxon>Thalassobaculaceae</taxon>
        <taxon>Thalassobaculum</taxon>
    </lineage>
</organism>
<feature type="transmembrane region" description="Helical" evidence="7">
    <location>
        <begin position="130"/>
        <end position="153"/>
    </location>
</feature>
<dbReference type="GO" id="GO:0008324">
    <property type="term" value="F:monoatomic cation transmembrane transporter activity"/>
    <property type="evidence" value="ECO:0007669"/>
    <property type="project" value="InterPro"/>
</dbReference>
<feature type="transmembrane region" description="Helical" evidence="7">
    <location>
        <begin position="6"/>
        <end position="21"/>
    </location>
</feature>
<evidence type="ECO:0000259" key="8">
    <source>
        <dbReference type="PROSITE" id="PS51202"/>
    </source>
</evidence>
<evidence type="ECO:0000256" key="6">
    <source>
        <dbReference type="ARBA" id="ARBA00023136"/>
    </source>
</evidence>
<dbReference type="Pfam" id="PF03600">
    <property type="entry name" value="CitMHS"/>
    <property type="match status" value="1"/>
</dbReference>
<evidence type="ECO:0000256" key="2">
    <source>
        <dbReference type="ARBA" id="ARBA00022448"/>
    </source>
</evidence>
<comment type="caution">
    <text evidence="9">The sequence shown here is derived from an EMBL/GenBank/DDBJ whole genome shotgun (WGS) entry which is preliminary data.</text>
</comment>
<dbReference type="PROSITE" id="PS01271">
    <property type="entry name" value="NA_SULFATE"/>
    <property type="match status" value="1"/>
</dbReference>
<dbReference type="RefSeq" id="WP_175474309.1">
    <property type="nucleotide sequence ID" value="NZ_FNBW01000014.1"/>
</dbReference>
<feature type="transmembrane region" description="Helical" evidence="7">
    <location>
        <begin position="572"/>
        <end position="592"/>
    </location>
</feature>
<dbReference type="Pfam" id="PF02080">
    <property type="entry name" value="TrkA_C"/>
    <property type="match status" value="1"/>
</dbReference>
<keyword evidence="2" id="KW-0813">Transport</keyword>
<feature type="transmembrane region" description="Helical" evidence="7">
    <location>
        <begin position="174"/>
        <end position="197"/>
    </location>
</feature>
<evidence type="ECO:0000313" key="10">
    <source>
        <dbReference type="Proteomes" id="UP000198615"/>
    </source>
</evidence>
<keyword evidence="5 7" id="KW-1133">Transmembrane helix</keyword>
<feature type="transmembrane region" description="Helical" evidence="7">
    <location>
        <begin position="403"/>
        <end position="436"/>
    </location>
</feature>
<dbReference type="PANTHER" id="PTHR43652">
    <property type="entry name" value="BASIC AMINO ACID ANTIPORTER YFCC-RELATED"/>
    <property type="match status" value="1"/>
</dbReference>
<evidence type="ECO:0000256" key="3">
    <source>
        <dbReference type="ARBA" id="ARBA00022692"/>
    </source>
</evidence>
<proteinExistence type="predicted"/>
<feature type="domain" description="RCK C-terminal" evidence="8">
    <location>
        <begin position="302"/>
        <end position="388"/>
    </location>
</feature>
<feature type="transmembrane region" description="Helical" evidence="7">
    <location>
        <begin position="506"/>
        <end position="527"/>
    </location>
</feature>
<dbReference type="InterPro" id="IPR036721">
    <property type="entry name" value="RCK_C_sf"/>
</dbReference>
<feature type="transmembrane region" description="Helical" evidence="7">
    <location>
        <begin position="95"/>
        <end position="118"/>
    </location>
</feature>
<feature type="transmembrane region" description="Helical" evidence="7">
    <location>
        <begin position="473"/>
        <end position="499"/>
    </location>
</feature>
<protein>
    <submittedName>
        <fullName evidence="9">Di-and tricarboxylate transporter</fullName>
    </submittedName>
</protein>
<dbReference type="PROSITE" id="PS51202">
    <property type="entry name" value="RCK_C"/>
    <property type="match status" value="2"/>
</dbReference>
<keyword evidence="10" id="KW-1185">Reference proteome</keyword>
<keyword evidence="4" id="KW-0677">Repeat</keyword>
<dbReference type="InterPro" id="IPR031312">
    <property type="entry name" value="Na/sul_symport_CS"/>
</dbReference>
<reference evidence="9 10" key="1">
    <citation type="submission" date="2016-10" db="EMBL/GenBank/DDBJ databases">
        <authorList>
            <person name="Varghese N."/>
            <person name="Submissions S."/>
        </authorList>
    </citation>
    <scope>NUCLEOTIDE SEQUENCE [LARGE SCALE GENOMIC DNA]</scope>
    <source>
        <strain evidence="9 10">DSM 18839</strain>
    </source>
</reference>
<evidence type="ECO:0000256" key="7">
    <source>
        <dbReference type="SAM" id="Phobius"/>
    </source>
</evidence>
<feature type="transmembrane region" description="Helical" evidence="7">
    <location>
        <begin position="28"/>
        <end position="44"/>
    </location>
</feature>
<evidence type="ECO:0000313" key="9">
    <source>
        <dbReference type="EMBL" id="SDG30680.1"/>
    </source>
</evidence>
<dbReference type="GO" id="GO:0005886">
    <property type="term" value="C:plasma membrane"/>
    <property type="evidence" value="ECO:0007669"/>
    <property type="project" value="TreeGrafter"/>
</dbReference>
<feature type="transmembrane region" description="Helical" evidence="7">
    <location>
        <begin position="56"/>
        <end position="83"/>
    </location>
</feature>
<name>A0A8G2EXR5_9PROT</name>
<accession>A0A8G2EXR5</accession>
<dbReference type="InterPro" id="IPR006037">
    <property type="entry name" value="RCK_C"/>
</dbReference>
<dbReference type="InterPro" id="IPR051679">
    <property type="entry name" value="DASS-Related_Transporters"/>
</dbReference>
<dbReference type="PANTHER" id="PTHR43652:SF2">
    <property type="entry name" value="BASIC AMINO ACID ANTIPORTER YFCC-RELATED"/>
    <property type="match status" value="1"/>
</dbReference>
<evidence type="ECO:0000256" key="5">
    <source>
        <dbReference type="ARBA" id="ARBA00022989"/>
    </source>
</evidence>
<sequence>MTVDQISTLSLLAVVVVLFIWGRWRVDAVAMLALMASVFVGIVAPEDAFKGFGHPAVITVAAVLALSSALARSGVVDLIAAWIERFASTRLTQMAALSTLGGAMSGFMNNVGALALLMPVALSMAKRTGYSASLILMPLSFATILGGLVTLIGTPPNVLIAQYHQRITGHGFELFDFAWTGVPMAVVGILFLTLVGWRLLPSSSKGGAAGDAPFDIDSYLTELVVPKEAKVVGKTIDEIAEEMETPPQFDGIVRGRNRVIRRLHIAKLEVGDVLLVHGDTEAIEELVSKGFKMVAAKDLKTEDGESPIDTDALAIVEAVVAPRSWLEGRTPALVTLRARYGINLLAIARSGAPIRSRLRDARFQAGDVLLLQGPRDQINDTVRALGCLPLAYRNLSLEPRRALVPILLFAAAIVATVTNVIPAAVALTAAVVALVFLRGLTMREVYEAIDWQVIVLLAAMIPVGGALETTGAANVLAGAIAAVAWSADPHLILGVVLILTMTLSDIMNNAATAVVMAPVSVGLAEAIGVNPDPMLMAVAVGASSAFLTPIGHQNNLLVMGPGGYRFGDYWRMGLPLEIILVAMGVWLIPWVWPFT</sequence>
<comment type="subcellular location">
    <subcellularLocation>
        <location evidence="1">Membrane</location>
        <topology evidence="1">Multi-pass membrane protein</topology>
    </subcellularLocation>
</comment>
<dbReference type="SUPFAM" id="SSF116726">
    <property type="entry name" value="TrkA C-terminal domain-like"/>
    <property type="match status" value="2"/>
</dbReference>
<keyword evidence="6 7" id="KW-0472">Membrane</keyword>
<gene>
    <name evidence="9" type="ORF">SAMN05660686_03965</name>
</gene>
<evidence type="ECO:0000256" key="1">
    <source>
        <dbReference type="ARBA" id="ARBA00004141"/>
    </source>
</evidence>
<evidence type="ECO:0000256" key="4">
    <source>
        <dbReference type="ARBA" id="ARBA00022737"/>
    </source>
</evidence>
<dbReference type="EMBL" id="FNBW01000014">
    <property type="protein sequence ID" value="SDG30680.1"/>
    <property type="molecule type" value="Genomic_DNA"/>
</dbReference>
<dbReference type="GO" id="GO:0006813">
    <property type="term" value="P:potassium ion transport"/>
    <property type="evidence" value="ECO:0007669"/>
    <property type="project" value="InterPro"/>
</dbReference>
<dbReference type="Proteomes" id="UP000198615">
    <property type="component" value="Unassembled WGS sequence"/>
</dbReference>
<dbReference type="InterPro" id="IPR004680">
    <property type="entry name" value="Cit_transptr-like_dom"/>
</dbReference>